<dbReference type="RefSeq" id="XP_064687059.1">
    <property type="nucleotide sequence ID" value="XM_064827775.1"/>
</dbReference>
<comment type="domain">
    <text evidence="15">The PAL motif is required for normal active site conformation.</text>
</comment>
<keyword evidence="15" id="KW-0645">Protease</keyword>
<comment type="function">
    <text evidence="12">Probable catalytic subunit of the gamma-secretase complex, an endoprotease complex that catalyzes the intramembrane cleavage of integral membrane proteins such as Notch receptors. Requires the other members of the gamma-secretase complex to have a protease activity.</text>
</comment>
<keyword evidence="7" id="KW-0862">Zinc</keyword>
<evidence type="ECO:0000256" key="10">
    <source>
        <dbReference type="ARBA" id="ARBA00023034"/>
    </source>
</evidence>
<proteinExistence type="inferred from homology"/>
<dbReference type="GO" id="GO:0006509">
    <property type="term" value="P:membrane protein ectodomain proteolysis"/>
    <property type="evidence" value="ECO:0007669"/>
    <property type="project" value="TreeGrafter"/>
</dbReference>
<feature type="transmembrane region" description="Helical" evidence="15">
    <location>
        <begin position="285"/>
        <end position="310"/>
    </location>
</feature>
<evidence type="ECO:0000256" key="3">
    <source>
        <dbReference type="ARBA" id="ARBA00022723"/>
    </source>
</evidence>
<evidence type="ECO:0000256" key="13">
    <source>
        <dbReference type="ARBA" id="ARBA00066080"/>
    </source>
</evidence>
<name>A0AAN7DPG3_9FUNG</name>
<keyword evidence="2 15" id="KW-0812">Transmembrane</keyword>
<feature type="region of interest" description="Disordered" evidence="16">
    <location>
        <begin position="398"/>
        <end position="455"/>
    </location>
</feature>
<evidence type="ECO:0000259" key="17">
    <source>
        <dbReference type="PROSITE" id="PS50865"/>
    </source>
</evidence>
<feature type="transmembrane region" description="Helical" evidence="15">
    <location>
        <begin position="262"/>
        <end position="279"/>
    </location>
</feature>
<protein>
    <recommendedName>
        <fullName evidence="15">Presenilin</fullName>
        <ecNumber evidence="15">3.4.23.-</ecNumber>
    </recommendedName>
</protein>
<dbReference type="GeneID" id="89952213"/>
<evidence type="ECO:0000256" key="1">
    <source>
        <dbReference type="ARBA" id="ARBA00008604"/>
    </source>
</evidence>
<dbReference type="Pfam" id="PF01080">
    <property type="entry name" value="Presenilin"/>
    <property type="match status" value="1"/>
</dbReference>
<comment type="function">
    <text evidence="15">Probable subunit of the gamma-secretase complex, an endoprotease complex that catalyzes the intramembrane cleavage of integral membrane proteins such as Notch receptors.</text>
</comment>
<dbReference type="PRINTS" id="PR01072">
    <property type="entry name" value="PRESENILIN"/>
</dbReference>
<dbReference type="SUPFAM" id="SSF144232">
    <property type="entry name" value="HIT/MYND zinc finger-like"/>
    <property type="match status" value="1"/>
</dbReference>
<keyword evidence="4 14" id="KW-0863">Zinc-finger</keyword>
<feature type="transmembrane region" description="Helical" evidence="15">
    <location>
        <begin position="114"/>
        <end position="133"/>
    </location>
</feature>
<feature type="region of interest" description="Disordered" evidence="16">
    <location>
        <begin position="66"/>
        <end position="97"/>
    </location>
</feature>
<evidence type="ECO:0000256" key="12">
    <source>
        <dbReference type="ARBA" id="ARBA00053367"/>
    </source>
</evidence>
<feature type="region of interest" description="Disordered" evidence="16">
    <location>
        <begin position="354"/>
        <end position="375"/>
    </location>
</feature>
<feature type="domain" description="MYND-type" evidence="17">
    <location>
        <begin position="11"/>
        <end position="50"/>
    </location>
</feature>
<dbReference type="Pfam" id="PF01753">
    <property type="entry name" value="zf-MYND"/>
    <property type="match status" value="1"/>
</dbReference>
<evidence type="ECO:0000256" key="9">
    <source>
        <dbReference type="ARBA" id="ARBA00022989"/>
    </source>
</evidence>
<feature type="compositionally biased region" description="Polar residues" evidence="16">
    <location>
        <begin position="406"/>
        <end position="422"/>
    </location>
</feature>
<dbReference type="GO" id="GO:0042500">
    <property type="term" value="F:aspartic endopeptidase activity, intramembrane cleaving"/>
    <property type="evidence" value="ECO:0007669"/>
    <property type="project" value="InterPro"/>
</dbReference>
<dbReference type="GO" id="GO:0005840">
    <property type="term" value="C:ribosome"/>
    <property type="evidence" value="ECO:0007669"/>
    <property type="project" value="UniProtKB-KW"/>
</dbReference>
<comment type="caution">
    <text evidence="18">The sequence shown here is derived from an EMBL/GenBank/DDBJ whole genome shotgun (WGS) entry which is preliminary data.</text>
</comment>
<feature type="compositionally biased region" description="Polar residues" evidence="16">
    <location>
        <begin position="77"/>
        <end position="88"/>
    </location>
</feature>
<feature type="transmembrane region" description="Helical" evidence="15">
    <location>
        <begin position="516"/>
        <end position="542"/>
    </location>
</feature>
<dbReference type="InterPro" id="IPR006639">
    <property type="entry name" value="Preselin/SPP"/>
</dbReference>
<keyword evidence="9 15" id="KW-1133">Transmembrane helix</keyword>
<feature type="transmembrane region" description="Helical" evidence="15">
    <location>
        <begin position="200"/>
        <end position="221"/>
    </location>
</feature>
<evidence type="ECO:0000256" key="6">
    <source>
        <dbReference type="ARBA" id="ARBA00022824"/>
    </source>
</evidence>
<evidence type="ECO:0000256" key="11">
    <source>
        <dbReference type="ARBA" id="ARBA00023136"/>
    </source>
</evidence>
<dbReference type="AlphaFoldDB" id="A0AAN7DPG3"/>
<dbReference type="Proteomes" id="UP001304243">
    <property type="component" value="Unassembled WGS sequence"/>
</dbReference>
<dbReference type="EMBL" id="JASEJX010000011">
    <property type="protein sequence ID" value="KAK4520393.1"/>
    <property type="molecule type" value="Genomic_DNA"/>
</dbReference>
<dbReference type="GO" id="GO:0070765">
    <property type="term" value="C:gamma-secretase complex"/>
    <property type="evidence" value="ECO:0007669"/>
    <property type="project" value="UniProtKB-ARBA"/>
</dbReference>
<evidence type="ECO:0000256" key="15">
    <source>
        <dbReference type="RuleBase" id="RU361148"/>
    </source>
</evidence>
<keyword evidence="6 15" id="KW-0256">Endoplasmic reticulum</keyword>
<comment type="similarity">
    <text evidence="1 15">Belongs to the peptidase A22A family.</text>
</comment>
<feature type="compositionally biased region" description="Low complexity" evidence="16">
    <location>
        <begin position="66"/>
        <end position="76"/>
    </location>
</feature>
<comment type="subunit">
    <text evidence="13">Homodimer. Component of the gamma-secretase complex, a complex composed of a presenilin homodimer, nicastrin, aph1 and pen2.</text>
</comment>
<keyword evidence="8 15" id="KW-0914">Notch signaling pathway</keyword>
<dbReference type="GO" id="GO:0005789">
    <property type="term" value="C:endoplasmic reticulum membrane"/>
    <property type="evidence" value="ECO:0007669"/>
    <property type="project" value="UniProtKB-SubCell"/>
</dbReference>
<keyword evidence="18" id="KW-0687">Ribonucleoprotein</keyword>
<evidence type="ECO:0000256" key="8">
    <source>
        <dbReference type="ARBA" id="ARBA00022976"/>
    </source>
</evidence>
<dbReference type="Gene3D" id="1.10.472.100">
    <property type="entry name" value="Presenilin"/>
    <property type="match status" value="1"/>
</dbReference>
<evidence type="ECO:0000313" key="19">
    <source>
        <dbReference type="Proteomes" id="UP001304243"/>
    </source>
</evidence>
<keyword evidence="5 15" id="KW-0378">Hydrolase</keyword>
<feature type="compositionally biased region" description="Basic and acidic residues" evidence="16">
    <location>
        <begin position="435"/>
        <end position="445"/>
    </location>
</feature>
<dbReference type="SMART" id="SM00730">
    <property type="entry name" value="PSN"/>
    <property type="match status" value="1"/>
</dbReference>
<comment type="subcellular location">
    <subcellularLocation>
        <location evidence="15">Endoplasmic reticulum membrane</location>
        <topology evidence="15">Multi-pass membrane protein</topology>
    </subcellularLocation>
    <subcellularLocation>
        <location evidence="15">Golgi apparatus membrane</location>
        <topology evidence="15">Multi-pass membrane protein</topology>
    </subcellularLocation>
</comment>
<feature type="transmembrane region" description="Helical" evidence="15">
    <location>
        <begin position="480"/>
        <end position="504"/>
    </location>
</feature>
<evidence type="ECO:0000256" key="2">
    <source>
        <dbReference type="ARBA" id="ARBA00022692"/>
    </source>
</evidence>
<evidence type="ECO:0000256" key="4">
    <source>
        <dbReference type="ARBA" id="ARBA00022771"/>
    </source>
</evidence>
<dbReference type="GO" id="GO:0008270">
    <property type="term" value="F:zinc ion binding"/>
    <property type="evidence" value="ECO:0007669"/>
    <property type="project" value="UniProtKB-KW"/>
</dbReference>
<keyword evidence="18" id="KW-0689">Ribosomal protein</keyword>
<feature type="transmembrane region" description="Helical" evidence="15">
    <location>
        <begin position="172"/>
        <end position="193"/>
    </location>
</feature>
<sequence>MTTDELTANTCSHCQKSATFMCSSCGQDGPRYCSIECQTDHWKENHYRVCKAARRNRQRHAEAIAAAEADTTNINASSDIPMNDLSPNQDQEKLDDEEDAADELRFYTLQIYRIIKPVVACIILSIFWVKVSYSGSSDYSPTRPNYVNLAPSTPSSSSDGSTSSGPSIANSFTNAAIIIGQIIGVTILIVFLFKKGWIKVLIGFFMVIVLLLLGFMTYLLLLNLIQVFLIALDYITLVFALWNFAVVGLVSIFWRGPLWLQQSYLTIMSSLMAFSLTGLEQWTTWILLGLLAIWDLIAVLCPFGPLRLLIESSRNQQREVPALLYSVNAVWFMMASNDHFRLSNSMLGTITPAESTTTTHETVSSSSNNNRLSVQHHSPSSFIQHNFRKSHDGFMRLPDDSHVTIDSHSGNSNPFATQTTLNVPAESANRPSTPRQEETARKPAEPENDEEDAERSGLKLGLGDFVFYSVLIARAATYDWITTVCCTIAVLTGLTATIFLLAIYKKALPALPISIAFGMLFYFVAKTVLVPYVGALCVFGMVGL</sequence>
<dbReference type="PROSITE" id="PS50865">
    <property type="entry name" value="ZF_MYND_2"/>
    <property type="match status" value="1"/>
</dbReference>
<dbReference type="GO" id="GO:0044351">
    <property type="term" value="P:macropinocytosis"/>
    <property type="evidence" value="ECO:0007669"/>
    <property type="project" value="UniProtKB-ARBA"/>
</dbReference>
<evidence type="ECO:0000313" key="18">
    <source>
        <dbReference type="EMBL" id="KAK4520393.1"/>
    </source>
</evidence>
<dbReference type="InterPro" id="IPR001108">
    <property type="entry name" value="Peptidase_A22A"/>
</dbReference>
<dbReference type="FunFam" id="1.10.472.100:FF:000003">
    <property type="entry name" value="Presenilin"/>
    <property type="match status" value="1"/>
</dbReference>
<dbReference type="InterPro" id="IPR042524">
    <property type="entry name" value="Presenilin_C"/>
</dbReference>
<keyword evidence="11 15" id="KW-0472">Membrane</keyword>
<accession>A0AAN7DPG3</accession>
<keyword evidence="10 15" id="KW-0333">Golgi apparatus</keyword>
<dbReference type="Gene3D" id="6.10.140.2220">
    <property type="match status" value="1"/>
</dbReference>
<reference evidence="18 19" key="1">
    <citation type="submission" date="2022-11" db="EMBL/GenBank/DDBJ databases">
        <title>Mucor velutinosus strain NIH1002 WGS.</title>
        <authorList>
            <person name="Subramanian P."/>
            <person name="Mullikin J.C."/>
            <person name="Segre J.A."/>
            <person name="Zelazny A.M."/>
        </authorList>
    </citation>
    <scope>NUCLEOTIDE SEQUENCE [LARGE SCALE GENOMIC DNA]</scope>
    <source>
        <strain evidence="18 19">NIH1002</strain>
    </source>
</reference>
<evidence type="ECO:0000256" key="14">
    <source>
        <dbReference type="PROSITE-ProRule" id="PRU00134"/>
    </source>
</evidence>
<keyword evidence="19" id="KW-1185">Reference proteome</keyword>
<keyword evidence="3" id="KW-0479">Metal-binding</keyword>
<dbReference type="PANTHER" id="PTHR10202:SF13">
    <property type="entry name" value="PRESENILIN HOMOLOG"/>
    <property type="match status" value="1"/>
</dbReference>
<dbReference type="InterPro" id="IPR002893">
    <property type="entry name" value="Znf_MYND"/>
</dbReference>
<evidence type="ECO:0000256" key="16">
    <source>
        <dbReference type="SAM" id="MobiDB-lite"/>
    </source>
</evidence>
<gene>
    <name evidence="18" type="primary">RSM27</name>
    <name evidence="18" type="ORF">ATC70_008527</name>
</gene>
<dbReference type="EC" id="3.4.23.-" evidence="15"/>
<evidence type="ECO:0000256" key="7">
    <source>
        <dbReference type="ARBA" id="ARBA00022833"/>
    </source>
</evidence>
<dbReference type="PANTHER" id="PTHR10202">
    <property type="entry name" value="PRESENILIN"/>
    <property type="match status" value="1"/>
</dbReference>
<feature type="compositionally biased region" description="Low complexity" evidence="16">
    <location>
        <begin position="354"/>
        <end position="370"/>
    </location>
</feature>
<organism evidence="18 19">
    <name type="scientific">Mucor velutinosus</name>
    <dbReference type="NCBI Taxonomy" id="708070"/>
    <lineage>
        <taxon>Eukaryota</taxon>
        <taxon>Fungi</taxon>
        <taxon>Fungi incertae sedis</taxon>
        <taxon>Mucoromycota</taxon>
        <taxon>Mucoromycotina</taxon>
        <taxon>Mucoromycetes</taxon>
        <taxon>Mucorales</taxon>
        <taxon>Mucorineae</taxon>
        <taxon>Mucoraceae</taxon>
        <taxon>Mucor</taxon>
    </lineage>
</organism>
<evidence type="ECO:0000256" key="5">
    <source>
        <dbReference type="ARBA" id="ARBA00022801"/>
    </source>
</evidence>
<dbReference type="GO" id="GO:0000139">
    <property type="term" value="C:Golgi membrane"/>
    <property type="evidence" value="ECO:0007669"/>
    <property type="project" value="UniProtKB-SubCell"/>
</dbReference>
<feature type="transmembrane region" description="Helical" evidence="15">
    <location>
        <begin position="227"/>
        <end position="250"/>
    </location>
</feature>
<dbReference type="GO" id="GO:0016485">
    <property type="term" value="P:protein processing"/>
    <property type="evidence" value="ECO:0007669"/>
    <property type="project" value="InterPro"/>
</dbReference>